<reference evidence="8" key="1">
    <citation type="journal article" date="2018" name="Genome Biol. Evol.">
        <title>Genomics and development of Lentinus tigrinus, a white-rot wood-decaying mushroom with dimorphic fruiting bodies.</title>
        <authorList>
            <person name="Wu B."/>
            <person name="Xu Z."/>
            <person name="Knudson A."/>
            <person name="Carlson A."/>
            <person name="Chen N."/>
            <person name="Kovaka S."/>
            <person name="LaButti K."/>
            <person name="Lipzen A."/>
            <person name="Pennachio C."/>
            <person name="Riley R."/>
            <person name="Schakwitz W."/>
            <person name="Umezawa K."/>
            <person name="Ohm R.A."/>
            <person name="Grigoriev I.V."/>
            <person name="Nagy L.G."/>
            <person name="Gibbons J."/>
            <person name="Hibbett D."/>
        </authorList>
    </citation>
    <scope>NUCLEOTIDE SEQUENCE [LARGE SCALE GENOMIC DNA]</scope>
    <source>
        <strain evidence="8">ALCF2SS1-6</strain>
    </source>
</reference>
<dbReference type="PANTHER" id="PTHR10783">
    <property type="entry name" value="XENOTROPIC AND POLYTROPIC RETROVIRUS RECEPTOR 1-RELATED"/>
    <property type="match status" value="1"/>
</dbReference>
<dbReference type="AlphaFoldDB" id="A0A5C2SDS2"/>
<dbReference type="Pfam" id="PF03124">
    <property type="entry name" value="EXS"/>
    <property type="match status" value="1"/>
</dbReference>
<name>A0A5C2SDS2_9APHY</name>
<accession>A0A5C2SDS2</accession>
<dbReference type="GO" id="GO:0006817">
    <property type="term" value="P:phosphate ion transport"/>
    <property type="evidence" value="ECO:0007669"/>
    <property type="project" value="TreeGrafter"/>
</dbReference>
<feature type="transmembrane region" description="Helical" evidence="6">
    <location>
        <begin position="178"/>
        <end position="198"/>
    </location>
</feature>
<feature type="transmembrane region" description="Helical" evidence="6">
    <location>
        <begin position="71"/>
        <end position="87"/>
    </location>
</feature>
<keyword evidence="9" id="KW-1185">Reference proteome</keyword>
<evidence type="ECO:0000259" key="7">
    <source>
        <dbReference type="PROSITE" id="PS51380"/>
    </source>
</evidence>
<dbReference type="STRING" id="1328759.A0A5C2SDS2"/>
<dbReference type="Proteomes" id="UP000313359">
    <property type="component" value="Unassembled WGS sequence"/>
</dbReference>
<dbReference type="GO" id="GO:0005794">
    <property type="term" value="C:Golgi apparatus"/>
    <property type="evidence" value="ECO:0007669"/>
    <property type="project" value="TreeGrafter"/>
</dbReference>
<evidence type="ECO:0000256" key="3">
    <source>
        <dbReference type="ARBA" id="ARBA00022989"/>
    </source>
</evidence>
<feature type="transmembrane region" description="Helical" evidence="6">
    <location>
        <begin position="99"/>
        <end position="120"/>
    </location>
</feature>
<dbReference type="PANTHER" id="PTHR10783:SF103">
    <property type="entry name" value="SOLUTE CARRIER FAMILY 53 MEMBER 1"/>
    <property type="match status" value="1"/>
</dbReference>
<evidence type="ECO:0000256" key="6">
    <source>
        <dbReference type="SAM" id="Phobius"/>
    </source>
</evidence>
<feature type="domain" description="EXS" evidence="7">
    <location>
        <begin position="65"/>
        <end position="259"/>
    </location>
</feature>
<feature type="compositionally biased region" description="Acidic residues" evidence="5">
    <location>
        <begin position="254"/>
        <end position="265"/>
    </location>
</feature>
<keyword evidence="2 6" id="KW-0812">Transmembrane</keyword>
<dbReference type="GO" id="GO:0016036">
    <property type="term" value="P:cellular response to phosphate starvation"/>
    <property type="evidence" value="ECO:0007669"/>
    <property type="project" value="TreeGrafter"/>
</dbReference>
<keyword evidence="4 6" id="KW-0472">Membrane</keyword>
<evidence type="ECO:0000256" key="5">
    <source>
        <dbReference type="SAM" id="MobiDB-lite"/>
    </source>
</evidence>
<keyword evidence="3 6" id="KW-1133">Transmembrane helix</keyword>
<organism evidence="8 9">
    <name type="scientific">Lentinus tigrinus ALCF2SS1-6</name>
    <dbReference type="NCBI Taxonomy" id="1328759"/>
    <lineage>
        <taxon>Eukaryota</taxon>
        <taxon>Fungi</taxon>
        <taxon>Dikarya</taxon>
        <taxon>Basidiomycota</taxon>
        <taxon>Agaricomycotina</taxon>
        <taxon>Agaricomycetes</taxon>
        <taxon>Polyporales</taxon>
        <taxon>Polyporaceae</taxon>
        <taxon>Lentinus</taxon>
    </lineage>
</organism>
<protein>
    <submittedName>
        <fullName evidence="8">EXS-domain-containing protein</fullName>
    </submittedName>
</protein>
<evidence type="ECO:0000256" key="4">
    <source>
        <dbReference type="ARBA" id="ARBA00023136"/>
    </source>
</evidence>
<dbReference type="GO" id="GO:0000822">
    <property type="term" value="F:inositol hexakisphosphate binding"/>
    <property type="evidence" value="ECO:0007669"/>
    <property type="project" value="TreeGrafter"/>
</dbReference>
<evidence type="ECO:0000256" key="2">
    <source>
        <dbReference type="ARBA" id="ARBA00022692"/>
    </source>
</evidence>
<dbReference type="InterPro" id="IPR004342">
    <property type="entry name" value="EXS_C"/>
</dbReference>
<dbReference type="OrthoDB" id="9970435at2759"/>
<sequence>MFKSSRWWLVKNVSKLLTSGMHRVEFADFWMGDQFCSLVFTLSNLYFVGCVYGTGVDTDWRRCTSGPGPRWGIAFLLGSLPLVVRLVQSVKRYVDSGLITHLINGGKYGSGILFYLFYFLWRSQGGFRGPIFVLWCIFATNYSLYAGAWDLLMDWSLLRPHAPYPLLRPNILYSNHIPFYYFAIVTNTLIRFIWVLYIPIQGPNFFIRTFIAAMLEVLRRWQWNFLRLENEHLGNIDQYRVTREVPLPYSYDDPSPESDGDDDEDAPSHSHKRTASRSWHISRKGPESDAPAAEAGAVDED</sequence>
<proteinExistence type="predicted"/>
<feature type="transmembrane region" description="Helical" evidence="6">
    <location>
        <begin position="132"/>
        <end position="158"/>
    </location>
</feature>
<dbReference type="PROSITE" id="PS51380">
    <property type="entry name" value="EXS"/>
    <property type="match status" value="1"/>
</dbReference>
<dbReference type="EMBL" id="ML122262">
    <property type="protein sequence ID" value="RPD61408.1"/>
    <property type="molecule type" value="Genomic_DNA"/>
</dbReference>
<evidence type="ECO:0000313" key="9">
    <source>
        <dbReference type="Proteomes" id="UP000313359"/>
    </source>
</evidence>
<gene>
    <name evidence="8" type="ORF">L227DRAFT_500548</name>
</gene>
<feature type="compositionally biased region" description="Basic residues" evidence="5">
    <location>
        <begin position="269"/>
        <end position="283"/>
    </location>
</feature>
<feature type="region of interest" description="Disordered" evidence="5">
    <location>
        <begin position="250"/>
        <end position="301"/>
    </location>
</feature>
<evidence type="ECO:0000313" key="8">
    <source>
        <dbReference type="EMBL" id="RPD61408.1"/>
    </source>
</evidence>
<comment type="subcellular location">
    <subcellularLocation>
        <location evidence="1">Membrane</location>
        <topology evidence="1">Multi-pass membrane protein</topology>
    </subcellularLocation>
</comment>
<evidence type="ECO:0000256" key="1">
    <source>
        <dbReference type="ARBA" id="ARBA00004141"/>
    </source>
</evidence>
<dbReference type="GO" id="GO:0005886">
    <property type="term" value="C:plasma membrane"/>
    <property type="evidence" value="ECO:0007669"/>
    <property type="project" value="TreeGrafter"/>
</dbReference>